<gene>
    <name evidence="1" type="ORF">BSL78_27600</name>
</gene>
<keyword evidence="1" id="KW-0808">Transferase</keyword>
<name>A0A2G8JIJ8_STIJA</name>
<dbReference type="EMBL" id="MRZV01001869">
    <property type="protein sequence ID" value="PIK35572.1"/>
    <property type="molecule type" value="Genomic_DNA"/>
</dbReference>
<keyword evidence="2" id="KW-1185">Reference proteome</keyword>
<accession>A0A2G8JIJ8</accession>
<dbReference type="Proteomes" id="UP000230750">
    <property type="component" value="Unassembled WGS sequence"/>
</dbReference>
<dbReference type="GO" id="GO:0004672">
    <property type="term" value="F:protein kinase activity"/>
    <property type="evidence" value="ECO:0007669"/>
    <property type="project" value="TreeGrafter"/>
</dbReference>
<dbReference type="InterPro" id="IPR051511">
    <property type="entry name" value="MitoQC_Scaffold_Kinases"/>
</dbReference>
<proteinExistence type="predicted"/>
<dbReference type="OrthoDB" id="9886644at2759"/>
<organism evidence="1 2">
    <name type="scientific">Stichopus japonicus</name>
    <name type="common">Sea cucumber</name>
    <dbReference type="NCBI Taxonomy" id="307972"/>
    <lineage>
        <taxon>Eukaryota</taxon>
        <taxon>Metazoa</taxon>
        <taxon>Echinodermata</taxon>
        <taxon>Eleutherozoa</taxon>
        <taxon>Echinozoa</taxon>
        <taxon>Holothuroidea</taxon>
        <taxon>Aspidochirotacea</taxon>
        <taxon>Aspidochirotida</taxon>
        <taxon>Stichopodidae</taxon>
        <taxon>Apostichopus</taxon>
    </lineage>
</organism>
<protein>
    <submittedName>
        <fullName evidence="1">Putative pseudopodium-enriched atypical kinase 1</fullName>
    </submittedName>
</protein>
<evidence type="ECO:0000313" key="2">
    <source>
        <dbReference type="Proteomes" id="UP000230750"/>
    </source>
</evidence>
<comment type="caution">
    <text evidence="1">The sequence shown here is derived from an EMBL/GenBank/DDBJ whole genome shotgun (WGS) entry which is preliminary data.</text>
</comment>
<evidence type="ECO:0000313" key="1">
    <source>
        <dbReference type="EMBL" id="PIK35572.1"/>
    </source>
</evidence>
<sequence>MQSQTLAHLGQLYPMNNLTKELFQERSWQDFIIHERTLSFADEKTFCFRAELKEHSEEFGIMVFLHQSNLDKVYEAAKELEAFPPHPNVLSVVHTFRAEVPLYLFTNSEDEASQSETRASLPGQSDAVVVVTRQVPTSTAAHFIEESRSRDGENTERYEAQVWGMVLQVCRGLSHAQKCEPANTLEGLKQRISTSEGNSVVSHLTDKCCEFDLGILIYELLHQPNPFAVRTSLMSRNYTPEELPALPNESSFSAKLQSLVSELFAAMSRAEGICRSGAGDHLRSEILSNFVFKCIRIEGNV</sequence>
<dbReference type="PANTHER" id="PTHR22972:SF8">
    <property type="entry name" value="PROTEIN KINASE DOMAIN-CONTAINING PROTEIN"/>
    <property type="match status" value="1"/>
</dbReference>
<dbReference type="AlphaFoldDB" id="A0A2G8JIJ8"/>
<dbReference type="STRING" id="307972.A0A2G8JIJ8"/>
<keyword evidence="1" id="KW-0418">Kinase</keyword>
<reference evidence="1 2" key="1">
    <citation type="journal article" date="2017" name="PLoS Biol.">
        <title>The sea cucumber genome provides insights into morphological evolution and visceral regeneration.</title>
        <authorList>
            <person name="Zhang X."/>
            <person name="Sun L."/>
            <person name="Yuan J."/>
            <person name="Sun Y."/>
            <person name="Gao Y."/>
            <person name="Zhang L."/>
            <person name="Li S."/>
            <person name="Dai H."/>
            <person name="Hamel J.F."/>
            <person name="Liu C."/>
            <person name="Yu Y."/>
            <person name="Liu S."/>
            <person name="Lin W."/>
            <person name="Guo K."/>
            <person name="Jin S."/>
            <person name="Xu P."/>
            <person name="Storey K.B."/>
            <person name="Huan P."/>
            <person name="Zhang T."/>
            <person name="Zhou Y."/>
            <person name="Zhang J."/>
            <person name="Lin C."/>
            <person name="Li X."/>
            <person name="Xing L."/>
            <person name="Huo D."/>
            <person name="Sun M."/>
            <person name="Wang L."/>
            <person name="Mercier A."/>
            <person name="Li F."/>
            <person name="Yang H."/>
            <person name="Xiang J."/>
        </authorList>
    </citation>
    <scope>NUCLEOTIDE SEQUENCE [LARGE SCALE GENOMIC DNA]</scope>
    <source>
        <strain evidence="1">Shaxun</strain>
        <tissue evidence="1">Muscle</tissue>
    </source>
</reference>
<dbReference type="PANTHER" id="PTHR22972">
    <property type="entry name" value="SERINE/THREONINE PROTEIN KINASE"/>
    <property type="match status" value="1"/>
</dbReference>